<dbReference type="InterPro" id="IPR027417">
    <property type="entry name" value="P-loop_NTPase"/>
</dbReference>
<organism evidence="2 3">
    <name type="scientific">Noviherbaspirillum aridicola</name>
    <dbReference type="NCBI Taxonomy" id="2849687"/>
    <lineage>
        <taxon>Bacteria</taxon>
        <taxon>Pseudomonadati</taxon>
        <taxon>Pseudomonadota</taxon>
        <taxon>Betaproteobacteria</taxon>
        <taxon>Burkholderiales</taxon>
        <taxon>Oxalobacteraceae</taxon>
        <taxon>Noviherbaspirillum</taxon>
    </lineage>
</organism>
<keyword evidence="3" id="KW-1185">Reference proteome</keyword>
<name>A0ABQ4Q9N2_9BURK</name>
<feature type="domain" description="ORC1/DEAH AAA+ ATPase" evidence="1">
    <location>
        <begin position="132"/>
        <end position="280"/>
    </location>
</feature>
<evidence type="ECO:0000313" key="3">
    <source>
        <dbReference type="Proteomes" id="UP000887222"/>
    </source>
</evidence>
<protein>
    <recommendedName>
        <fullName evidence="1">ORC1/DEAH AAA+ ATPase domain-containing protein</fullName>
    </recommendedName>
</protein>
<comment type="caution">
    <text evidence="2">The sequence shown here is derived from an EMBL/GenBank/DDBJ whole genome shotgun (WGS) entry which is preliminary data.</text>
</comment>
<dbReference type="EMBL" id="BPMK01000022">
    <property type="protein sequence ID" value="GIZ53918.1"/>
    <property type="molecule type" value="Genomic_DNA"/>
</dbReference>
<dbReference type="RefSeq" id="WP_220810329.1">
    <property type="nucleotide sequence ID" value="NZ_BPMK01000022.1"/>
</dbReference>
<dbReference type="InterPro" id="IPR049945">
    <property type="entry name" value="AAA_22"/>
</dbReference>
<accession>A0ABQ4Q9N2</accession>
<evidence type="ECO:0000259" key="1">
    <source>
        <dbReference type="Pfam" id="PF13401"/>
    </source>
</evidence>
<dbReference type="Gene3D" id="3.40.50.300">
    <property type="entry name" value="P-loop containing nucleotide triphosphate hydrolases"/>
    <property type="match status" value="1"/>
</dbReference>
<evidence type="ECO:0000313" key="2">
    <source>
        <dbReference type="EMBL" id="GIZ53918.1"/>
    </source>
</evidence>
<gene>
    <name evidence="2" type="ORF">NCCP691_39320</name>
</gene>
<dbReference type="SUPFAM" id="SSF52540">
    <property type="entry name" value="P-loop containing nucleoside triphosphate hydrolases"/>
    <property type="match status" value="1"/>
</dbReference>
<dbReference type="Proteomes" id="UP000887222">
    <property type="component" value="Unassembled WGS sequence"/>
</dbReference>
<reference evidence="2 3" key="1">
    <citation type="journal article" date="2022" name="Int. J. Syst. Evol. Microbiol.">
        <title>Noviherbaspirillum aridicola sp. nov., isolated from an arid soil in Pakistan.</title>
        <authorList>
            <person name="Khan I.U."/>
            <person name="Saqib M."/>
            <person name="Amin A."/>
            <person name="Hussain F."/>
            <person name="Li L."/>
            <person name="Liu Y.H."/>
            <person name="Fang B.Z."/>
            <person name="Ahmed I."/>
            <person name="Li W.J."/>
        </authorList>
    </citation>
    <scope>NUCLEOTIDE SEQUENCE [LARGE SCALE GENOMIC DNA]</scope>
    <source>
        <strain evidence="2 3">NCCP-691</strain>
    </source>
</reference>
<dbReference type="Pfam" id="PF13401">
    <property type="entry name" value="AAA_22"/>
    <property type="match status" value="1"/>
</dbReference>
<sequence length="541" mass="60598">MKQHNFAAIVIDAQYSEQRIPRYKGNPLIEALPPSLDDYELADALTQKPQFEAEQRHWPIHERMQLVSGLSSFMLPLARHIELARTLDTLMRDGYVGREPRTLQHTLTLQKIYENQKAGRSFDSRLASTTPQLSTSLIGISGVGKSTTVERVLSMMPQVLYHAELGVWQIPYLHIETPHDGVSVKGLAHSILRKIDSLIPDANYYELYALRGKPSVETLMNHVARVMHIHCVGLLVVDEIQNLENARKDKQALMTLLVSASNELRVPIMFIGTNKARHILGLDFRQARRSAGKGCAYWDRLGRGIPEEPDEWDDFVRFLWPFQWTNNPVELTPHLSDVLYHYSQGIIDIAIKIFAACQWRAMLDGSETITAQLIDSVAKKELSMVMPMIAALRMNDLKALEAYDDIAPLGFDVMLRNAENQFLGKRLRAASTRPGDANFAPSVTAALTGLGIEQSRAEGVVADVESDGQAKNALEGVTLALKRFQAPTKVRIKQLEIRPETVYEPGDLRNALNLAKAEQTTVLEQLRRMGAVCDVGKVLPV</sequence>
<proteinExistence type="predicted"/>